<accession>A0ABR6WIJ9</accession>
<dbReference type="Proteomes" id="UP000653358">
    <property type="component" value="Unassembled WGS sequence"/>
</dbReference>
<evidence type="ECO:0000313" key="2">
    <source>
        <dbReference type="EMBL" id="MBC3795985.1"/>
    </source>
</evidence>
<feature type="compositionally biased region" description="Basic and acidic residues" evidence="1">
    <location>
        <begin position="290"/>
        <end position="303"/>
    </location>
</feature>
<feature type="region of interest" description="Disordered" evidence="1">
    <location>
        <begin position="369"/>
        <end position="414"/>
    </location>
</feature>
<evidence type="ECO:0000313" key="3">
    <source>
        <dbReference type="Proteomes" id="UP000653358"/>
    </source>
</evidence>
<comment type="caution">
    <text evidence="2">The sequence shown here is derived from an EMBL/GenBank/DDBJ whole genome shotgun (WGS) entry which is preliminary data.</text>
</comment>
<evidence type="ECO:0000256" key="1">
    <source>
        <dbReference type="SAM" id="MobiDB-lite"/>
    </source>
</evidence>
<feature type="region of interest" description="Disordered" evidence="1">
    <location>
        <begin position="283"/>
        <end position="339"/>
    </location>
</feature>
<proteinExistence type="predicted"/>
<dbReference type="EMBL" id="WJBB01000002">
    <property type="protein sequence ID" value="MBC3795985.1"/>
    <property type="molecule type" value="Genomic_DNA"/>
</dbReference>
<reference evidence="2 3" key="1">
    <citation type="journal article" date="2020" name="mSystems">
        <title>Defining Genomic and Predicted Metabolic Features of the Acetobacterium Genus.</title>
        <authorList>
            <person name="Ross D.E."/>
            <person name="Marshall C.W."/>
            <person name="Gulliver D."/>
            <person name="May H.D."/>
            <person name="Norman R.S."/>
        </authorList>
    </citation>
    <scope>NUCLEOTIDE SEQUENCE [LARGE SCALE GENOMIC DNA]</scope>
    <source>
        <strain evidence="2 3">DSM 9173</strain>
    </source>
</reference>
<evidence type="ECO:0008006" key="4">
    <source>
        <dbReference type="Google" id="ProtNLM"/>
    </source>
</evidence>
<feature type="region of interest" description="Disordered" evidence="1">
    <location>
        <begin position="427"/>
        <end position="448"/>
    </location>
</feature>
<name>A0ABR6WIJ9_9FIRM</name>
<sequence>MKKMELKNKLSFGAKRVEYLMEEYFDREKTLGYCKECPNFSKYWSCPTYTFDEAIFLKQFKYMHIIGRQFEVPRDDIRNIRDPQEINDYCTEKLEAIKVMTWKTLLEIEDEVEGALGLVSGNCPICEIQKMPCARKSHQPCRNPNLMRYSLESLGFNVASLVKYEVGMTLEWPANSRLPKVLTSVSAILCNEEIPKEVLKKYFPDKKKSWVKNNSTQPDTNFHVSETIKSSETIHGNIEEVRASSKIIDDEIPAYRPQKSWVGYKAERNPEDLPAKMGATVTVQEEEPSEPEKTSKELAAKEVLEEDTAPDIKEENSVEEVVPEEPAESKPAPEIAEEDESNYKWLGFKADLDDDEIVKRPIPKMSELVFEGEEETEPEIGVPVEEDPVPAEEVIESVQDSKSIPDDEELRNEDAVDAVEAVEVEVAEEISEPSENLADASEEEDDSKYKWLGFKAPLDDEEEPIKTKSTLSKLNIPE</sequence>
<dbReference type="Pfam" id="PF10050">
    <property type="entry name" value="DUF2284"/>
    <property type="match status" value="1"/>
</dbReference>
<feature type="compositionally biased region" description="Acidic residues" evidence="1">
    <location>
        <begin position="317"/>
        <end position="326"/>
    </location>
</feature>
<protein>
    <recommendedName>
        <fullName evidence="4">DUF2284 domain-containing protein</fullName>
    </recommendedName>
</protein>
<organism evidence="2 3">
    <name type="scientific">Acetobacterium tundrae</name>
    <dbReference type="NCBI Taxonomy" id="132932"/>
    <lineage>
        <taxon>Bacteria</taxon>
        <taxon>Bacillati</taxon>
        <taxon>Bacillota</taxon>
        <taxon>Clostridia</taxon>
        <taxon>Eubacteriales</taxon>
        <taxon>Eubacteriaceae</taxon>
        <taxon>Acetobacterium</taxon>
    </lineage>
</organism>
<keyword evidence="3" id="KW-1185">Reference proteome</keyword>
<dbReference type="InterPro" id="IPR019271">
    <property type="entry name" value="DUF2284_metal-binding"/>
</dbReference>
<feature type="compositionally biased region" description="Acidic residues" evidence="1">
    <location>
        <begin position="370"/>
        <end position="395"/>
    </location>
</feature>
<gene>
    <name evidence="2" type="ORF">GH807_02820</name>
</gene>